<gene>
    <name evidence="6" type="ORF">E4680_02885</name>
</gene>
<dbReference type="InterPro" id="IPR007886">
    <property type="entry name" value="AlaDH/PNT_N"/>
</dbReference>
<comment type="similarity">
    <text evidence="1">Belongs to the AlaDH/PNT family.</text>
</comment>
<reference evidence="6 7" key="1">
    <citation type="journal article" date="2019" name="ISME J.">
        <title>Candidatus Macondimonas diazotrophica, a novel gammaproteobacterial genus dominating crude-oil-contaminated coastal sediments.</title>
        <authorList>
            <person name="Karthikeyan S."/>
            <person name="Konstantinidis K."/>
        </authorList>
    </citation>
    <scope>NUCLEOTIDE SEQUENCE [LARGE SCALE GENOMIC DNA]</scope>
    <source>
        <strain evidence="6 7">KTK01</strain>
    </source>
</reference>
<name>A0A4Z0FCG5_9GAMM</name>
<organism evidence="6 7">
    <name type="scientific">Candidatus Macondimonas diazotrophica</name>
    <dbReference type="NCBI Taxonomy" id="2305248"/>
    <lineage>
        <taxon>Bacteria</taxon>
        <taxon>Pseudomonadati</taxon>
        <taxon>Pseudomonadota</taxon>
        <taxon>Gammaproteobacteria</taxon>
        <taxon>Chromatiales</taxon>
        <taxon>Ectothiorhodospiraceae</taxon>
        <taxon>Candidatus Macondimonas</taxon>
    </lineage>
</organism>
<dbReference type="SUPFAM" id="SSF52283">
    <property type="entry name" value="Formate/glycerate dehydrogenase catalytic domain-like"/>
    <property type="match status" value="1"/>
</dbReference>
<dbReference type="SMART" id="SM01003">
    <property type="entry name" value="AlaDh_PNT_N"/>
    <property type="match status" value="1"/>
</dbReference>
<dbReference type="Gene3D" id="3.40.50.720">
    <property type="entry name" value="NAD(P)-binding Rossmann-like Domain"/>
    <property type="match status" value="2"/>
</dbReference>
<dbReference type="OrthoDB" id="9804592at2"/>
<evidence type="ECO:0000256" key="2">
    <source>
        <dbReference type="ARBA" id="ARBA00012897"/>
    </source>
</evidence>
<dbReference type="EC" id="1.4.1.1" evidence="2"/>
<comment type="caution">
    <text evidence="6">The sequence shown here is derived from an EMBL/GenBank/DDBJ whole genome shotgun (WGS) entry which is preliminary data.</text>
</comment>
<dbReference type="Proteomes" id="UP000297890">
    <property type="component" value="Unassembled WGS sequence"/>
</dbReference>
<dbReference type="InterPro" id="IPR008141">
    <property type="entry name" value="Ala_DH"/>
</dbReference>
<proteinExistence type="inferred from homology"/>
<feature type="domain" description="Alanine dehydrogenase/pyridine nucleotide transhydrogenase NAD(H)-binding" evidence="4">
    <location>
        <begin position="148"/>
        <end position="295"/>
    </location>
</feature>
<dbReference type="SMART" id="SM01002">
    <property type="entry name" value="AlaDh_PNT_C"/>
    <property type="match status" value="1"/>
</dbReference>
<dbReference type="InterPro" id="IPR036291">
    <property type="entry name" value="NAD(P)-bd_dom_sf"/>
</dbReference>
<dbReference type="RefSeq" id="WP_135280891.1">
    <property type="nucleotide sequence ID" value="NZ_SRIO01000003.1"/>
</dbReference>
<feature type="domain" description="Alanine dehydrogenase/pyridine nucleotide transhydrogenase N-terminal" evidence="5">
    <location>
        <begin position="4"/>
        <end position="136"/>
    </location>
</feature>
<protein>
    <recommendedName>
        <fullName evidence="2">alanine dehydrogenase</fullName>
        <ecNumber evidence="2">1.4.1.1</ecNumber>
    </recommendedName>
</protein>
<dbReference type="AlphaFoldDB" id="A0A4Z0FCG5"/>
<sequence>MHIAIPKETKPYEGRVALLPDACDSLIRRGHVVTVQSQAGEASGYSDAHYQRIGVEVAADAAATYAAGELIVKVKEPLPAEWALLRDDHRLFSFLHLAAAPDLVDALCRRGLTAWAFETVKAGEQFPLLAPMSRIAGVLAIHQGARWLQGVSGGRGVLLGRMPGVPRARVVVVGCGQAGLSAIGTAAALGASVEAFDLQQSALDAAATLGANVTTLYPHGDALADAVAAADLVVGAVLVPGRRAPAVITEAMVQRMRPGTVIVDISIDQGGCVETMEPRGYDDPAYLRHGVWHLGVANLPGAVPRTASQALSAALLPYVAMLASSPLGDEPAELASALSIRGGKLVDERVRAERELA</sequence>
<keyword evidence="7" id="KW-1185">Reference proteome</keyword>
<evidence type="ECO:0000313" key="6">
    <source>
        <dbReference type="EMBL" id="TFZ83474.1"/>
    </source>
</evidence>
<accession>A0A4Z0FCG5</accession>
<evidence type="ECO:0000256" key="3">
    <source>
        <dbReference type="ARBA" id="ARBA00023002"/>
    </source>
</evidence>
<dbReference type="GO" id="GO:0042853">
    <property type="term" value="P:L-alanine catabolic process"/>
    <property type="evidence" value="ECO:0007669"/>
    <property type="project" value="InterPro"/>
</dbReference>
<evidence type="ECO:0000259" key="4">
    <source>
        <dbReference type="SMART" id="SM01002"/>
    </source>
</evidence>
<dbReference type="PANTHER" id="PTHR42795:SF1">
    <property type="entry name" value="ALANINE DEHYDROGENASE"/>
    <property type="match status" value="1"/>
</dbReference>
<dbReference type="GO" id="GO:0000286">
    <property type="term" value="F:alanine dehydrogenase activity"/>
    <property type="evidence" value="ECO:0007669"/>
    <property type="project" value="UniProtKB-EC"/>
</dbReference>
<evidence type="ECO:0000313" key="7">
    <source>
        <dbReference type="Proteomes" id="UP000297890"/>
    </source>
</evidence>
<dbReference type="Pfam" id="PF01262">
    <property type="entry name" value="AlaDh_PNT_C"/>
    <property type="match status" value="1"/>
</dbReference>
<dbReference type="EMBL" id="SRIO01000003">
    <property type="protein sequence ID" value="TFZ83474.1"/>
    <property type="molecule type" value="Genomic_DNA"/>
</dbReference>
<evidence type="ECO:0000256" key="1">
    <source>
        <dbReference type="ARBA" id="ARBA00005689"/>
    </source>
</evidence>
<dbReference type="SUPFAM" id="SSF51735">
    <property type="entry name" value="NAD(P)-binding Rossmann-fold domains"/>
    <property type="match status" value="1"/>
</dbReference>
<evidence type="ECO:0000259" key="5">
    <source>
        <dbReference type="SMART" id="SM01003"/>
    </source>
</evidence>
<keyword evidence="3" id="KW-0560">Oxidoreductase</keyword>
<dbReference type="GO" id="GO:0005886">
    <property type="term" value="C:plasma membrane"/>
    <property type="evidence" value="ECO:0007669"/>
    <property type="project" value="TreeGrafter"/>
</dbReference>
<dbReference type="PANTHER" id="PTHR42795">
    <property type="entry name" value="ALANINE DEHYDROGENASE"/>
    <property type="match status" value="1"/>
</dbReference>
<dbReference type="InterPro" id="IPR007698">
    <property type="entry name" value="AlaDH/PNT_NAD(H)-bd"/>
</dbReference>
<dbReference type="Pfam" id="PF05222">
    <property type="entry name" value="AlaDh_PNT_N"/>
    <property type="match status" value="1"/>
</dbReference>
<dbReference type="CDD" id="cd05305">
    <property type="entry name" value="L-AlaDH"/>
    <property type="match status" value="1"/>
</dbReference>